<dbReference type="AlphaFoldDB" id="A0A6A5Y9Y5"/>
<name>A0A6A5Y9Y5_9PLEO</name>
<evidence type="ECO:0000256" key="3">
    <source>
        <dbReference type="RuleBase" id="RU003560"/>
    </source>
</evidence>
<comment type="cofactor">
    <cofactor evidence="1">
        <name>pyridoxal 5'-phosphate</name>
        <dbReference type="ChEBI" id="CHEBI:597326"/>
    </cofactor>
</comment>
<protein>
    <submittedName>
        <fullName evidence="4">PLP-dependent transferase</fullName>
    </submittedName>
</protein>
<proteinExistence type="inferred from homology"/>
<dbReference type="Pfam" id="PF00202">
    <property type="entry name" value="Aminotran_3"/>
    <property type="match status" value="2"/>
</dbReference>
<evidence type="ECO:0000256" key="2">
    <source>
        <dbReference type="ARBA" id="ARBA00022898"/>
    </source>
</evidence>
<accession>A0A6A5Y9Y5</accession>
<dbReference type="EMBL" id="ML978066">
    <property type="protein sequence ID" value="KAF2022033.1"/>
    <property type="molecule type" value="Genomic_DNA"/>
</dbReference>
<keyword evidence="5" id="KW-1185">Reference proteome</keyword>
<keyword evidence="4" id="KW-0808">Transferase</keyword>
<dbReference type="SUPFAM" id="SSF53383">
    <property type="entry name" value="PLP-dependent transferases"/>
    <property type="match status" value="1"/>
</dbReference>
<dbReference type="PANTHER" id="PTHR43713:SF3">
    <property type="entry name" value="GLUTAMATE-1-SEMIALDEHYDE 2,1-AMINOMUTASE 1, CHLOROPLASTIC-RELATED"/>
    <property type="match status" value="1"/>
</dbReference>
<dbReference type="GO" id="GO:0030170">
    <property type="term" value="F:pyridoxal phosphate binding"/>
    <property type="evidence" value="ECO:0007669"/>
    <property type="project" value="InterPro"/>
</dbReference>
<sequence>MSAMVAPSLVAASEVEDIKLHVKSGHTTIDEALTAARARFVERNPNSLKLHEEAVKSLPGGNTRTLLHNAPFPAFIKSGRDYQVTSEDGHTYSDFVGEMTAGLYGHSQPAIQSALISVIQEVGLSLGGTTKLESQHAALLCSRFRLDRIRFTNSGTEATLHAIAGAKAYTGRSKVVVFTGAYHGACFMFPRDVPTPNVIDRSGWIIAEYNDVEDARRKIEDESPDDVAAVLIEGMQGAGPCIVGRSDFLLQVQASARKIGAVFILDEVMTSRLAPGGLQELEGLRPDLTTMGKYLGGGVSFGAFGGREDVMRVYDPREGNALAHSGTFNNNTLSMMAGHAGLSKVYTPDVAREFNSMGDSFRQRLQAISQGTKLTVTGRGSLLGVHFLTDGRKELNSYRDRKDDEGLKELFWLELMEDGFWLQRRGSISLMLPTPKEEIDRFVHCVEDFLTRHASLVRLPS</sequence>
<dbReference type="PANTHER" id="PTHR43713">
    <property type="entry name" value="GLUTAMATE-1-SEMIALDEHYDE 2,1-AMINOMUTASE"/>
    <property type="match status" value="1"/>
</dbReference>
<dbReference type="GO" id="GO:0008483">
    <property type="term" value="F:transaminase activity"/>
    <property type="evidence" value="ECO:0007669"/>
    <property type="project" value="InterPro"/>
</dbReference>
<comment type="similarity">
    <text evidence="3">Belongs to the class-III pyridoxal-phosphate-dependent aminotransferase family.</text>
</comment>
<dbReference type="GeneID" id="54281516"/>
<dbReference type="InterPro" id="IPR015424">
    <property type="entry name" value="PyrdxlP-dep_Trfase"/>
</dbReference>
<evidence type="ECO:0000256" key="1">
    <source>
        <dbReference type="ARBA" id="ARBA00001933"/>
    </source>
</evidence>
<dbReference type="InterPro" id="IPR015421">
    <property type="entry name" value="PyrdxlP-dep_Trfase_major"/>
</dbReference>
<dbReference type="InterPro" id="IPR015422">
    <property type="entry name" value="PyrdxlP-dep_Trfase_small"/>
</dbReference>
<dbReference type="RefSeq" id="XP_033390372.1">
    <property type="nucleotide sequence ID" value="XM_033524119.1"/>
</dbReference>
<dbReference type="Proteomes" id="UP000799778">
    <property type="component" value="Unassembled WGS sequence"/>
</dbReference>
<dbReference type="Gene3D" id="3.40.640.10">
    <property type="entry name" value="Type I PLP-dependent aspartate aminotransferase-like (Major domain)"/>
    <property type="match status" value="1"/>
</dbReference>
<dbReference type="InterPro" id="IPR005814">
    <property type="entry name" value="Aminotrans_3"/>
</dbReference>
<gene>
    <name evidence="4" type="ORF">BU24DRAFT_36066</name>
</gene>
<reference evidence="4" key="1">
    <citation type="journal article" date="2020" name="Stud. Mycol.">
        <title>101 Dothideomycetes genomes: a test case for predicting lifestyles and emergence of pathogens.</title>
        <authorList>
            <person name="Haridas S."/>
            <person name="Albert R."/>
            <person name="Binder M."/>
            <person name="Bloem J."/>
            <person name="Labutti K."/>
            <person name="Salamov A."/>
            <person name="Andreopoulos B."/>
            <person name="Baker S."/>
            <person name="Barry K."/>
            <person name="Bills G."/>
            <person name="Bluhm B."/>
            <person name="Cannon C."/>
            <person name="Castanera R."/>
            <person name="Culley D."/>
            <person name="Daum C."/>
            <person name="Ezra D."/>
            <person name="Gonzalez J."/>
            <person name="Henrissat B."/>
            <person name="Kuo A."/>
            <person name="Liang C."/>
            <person name="Lipzen A."/>
            <person name="Lutzoni F."/>
            <person name="Magnuson J."/>
            <person name="Mondo S."/>
            <person name="Nolan M."/>
            <person name="Ohm R."/>
            <person name="Pangilinan J."/>
            <person name="Park H.-J."/>
            <person name="Ramirez L."/>
            <person name="Alfaro M."/>
            <person name="Sun H."/>
            <person name="Tritt A."/>
            <person name="Yoshinaga Y."/>
            <person name="Zwiers L.-H."/>
            <person name="Turgeon B."/>
            <person name="Goodwin S."/>
            <person name="Spatafora J."/>
            <person name="Crous P."/>
            <person name="Grigoriev I."/>
        </authorList>
    </citation>
    <scope>NUCLEOTIDE SEQUENCE</scope>
    <source>
        <strain evidence="4">CBS 175.79</strain>
    </source>
</reference>
<keyword evidence="2 3" id="KW-0663">Pyridoxal phosphate</keyword>
<evidence type="ECO:0000313" key="4">
    <source>
        <dbReference type="EMBL" id="KAF2022033.1"/>
    </source>
</evidence>
<dbReference type="Gene3D" id="3.90.1150.10">
    <property type="entry name" value="Aspartate Aminotransferase, domain 1"/>
    <property type="match status" value="1"/>
</dbReference>
<organism evidence="4 5">
    <name type="scientific">Aaosphaeria arxii CBS 175.79</name>
    <dbReference type="NCBI Taxonomy" id="1450172"/>
    <lineage>
        <taxon>Eukaryota</taxon>
        <taxon>Fungi</taxon>
        <taxon>Dikarya</taxon>
        <taxon>Ascomycota</taxon>
        <taxon>Pezizomycotina</taxon>
        <taxon>Dothideomycetes</taxon>
        <taxon>Pleosporomycetidae</taxon>
        <taxon>Pleosporales</taxon>
        <taxon>Pleosporales incertae sedis</taxon>
        <taxon>Aaosphaeria</taxon>
    </lineage>
</organism>
<dbReference type="OrthoDB" id="425114at2759"/>
<evidence type="ECO:0000313" key="5">
    <source>
        <dbReference type="Proteomes" id="UP000799778"/>
    </source>
</evidence>